<proteinExistence type="inferred from homology"/>
<dbReference type="CDD" id="cd02569">
    <property type="entry name" value="PseudoU_synth_ScPus3"/>
    <property type="match status" value="1"/>
</dbReference>
<keyword evidence="2" id="KW-0819">tRNA processing</keyword>
<evidence type="ECO:0000256" key="4">
    <source>
        <dbReference type="SAM" id="MobiDB-lite"/>
    </source>
</evidence>
<dbReference type="SUPFAM" id="SSF55120">
    <property type="entry name" value="Pseudouridine synthase"/>
    <property type="match status" value="1"/>
</dbReference>
<sequence>MLKRAFSFLVGTERAVAADYERWSRAQLIDRIRELERGCSGESVEKHTTSNTSSGETIPNKDSVCVSSKSEGTTVATSTGTDTTKTTNTSSTVTTSTTKGTKKPFNITDHNRRFIALRFAYTGWNYNGLAFQNEPTPLPTVEEVILKALATAKLIAAPEPHCCGFSRCGRTDKGVSALNQVISLKVRSRLSTEEQQLASNDSKEIPYVTVLNTLLPTDIRVTAVCLRPPEGFDARFSCDHRHYKYVFRHHPDLDLDLMRQAALKFEGGHDFRNFCKIDGSKQITNYRRQVISAQILPLKKNSNESGKQIDDFYVFDLKGSAFLWHQVRCMMAILFLVGQKLESPEIIDKLLDVTQVTGRPVYEMADDLPLVLYDCVFPEMEWLPGVDMSKGAKLVRDNADVMGLLTEVQIKAIVSDMLATVATFDETKITNLDGCGAVNIGDGRGRNYKKYTNVLARERLAGYEEVNAKHREKKRRRLERAETESAQ</sequence>
<feature type="region of interest" description="Disordered" evidence="4">
    <location>
        <begin position="39"/>
        <end position="100"/>
    </location>
</feature>
<dbReference type="Gene3D" id="3.30.70.580">
    <property type="entry name" value="Pseudouridine synthase I, catalytic domain, N-terminal subdomain"/>
    <property type="match status" value="1"/>
</dbReference>
<evidence type="ECO:0000256" key="3">
    <source>
        <dbReference type="ARBA" id="ARBA00023235"/>
    </source>
</evidence>
<evidence type="ECO:0000313" key="7">
    <source>
        <dbReference type="Proteomes" id="UP001497600"/>
    </source>
</evidence>
<dbReference type="Gene3D" id="3.30.70.660">
    <property type="entry name" value="Pseudouridine synthase I, catalytic domain, C-terminal subdomain"/>
    <property type="match status" value="1"/>
</dbReference>
<feature type="compositionally biased region" description="Low complexity" evidence="4">
    <location>
        <begin position="73"/>
        <end position="99"/>
    </location>
</feature>
<keyword evidence="7" id="KW-1185">Reference proteome</keyword>
<keyword evidence="3" id="KW-0413">Isomerase</keyword>
<feature type="compositionally biased region" description="Basic and acidic residues" evidence="4">
    <location>
        <begin position="39"/>
        <end position="48"/>
    </location>
</feature>
<comment type="similarity">
    <text evidence="1">Belongs to the tRNA pseudouridine synthase TruA family.</text>
</comment>
<feature type="domain" description="Pseudouridine synthase I TruA alpha/beta" evidence="5">
    <location>
        <begin position="261"/>
        <end position="378"/>
    </location>
</feature>
<dbReference type="EMBL" id="OZ004253">
    <property type="protein sequence ID" value="CAK7893819.1"/>
    <property type="molecule type" value="Genomic_DNA"/>
</dbReference>
<dbReference type="Pfam" id="PF01416">
    <property type="entry name" value="PseudoU_synth_1"/>
    <property type="match status" value="1"/>
</dbReference>
<evidence type="ECO:0000256" key="2">
    <source>
        <dbReference type="ARBA" id="ARBA00022694"/>
    </source>
</evidence>
<dbReference type="HAMAP" id="MF_00171">
    <property type="entry name" value="TruA"/>
    <property type="match status" value="1"/>
</dbReference>
<dbReference type="Proteomes" id="UP001497600">
    <property type="component" value="Chromosome A"/>
</dbReference>
<dbReference type="NCBIfam" id="TIGR00071">
    <property type="entry name" value="hisT_truA"/>
    <property type="match status" value="1"/>
</dbReference>
<dbReference type="InterPro" id="IPR020097">
    <property type="entry name" value="PsdUridine_synth_TruA_a/b_dom"/>
</dbReference>
<evidence type="ECO:0000313" key="6">
    <source>
        <dbReference type="EMBL" id="CAK7893819.1"/>
    </source>
</evidence>
<dbReference type="PANTHER" id="PTHR11142">
    <property type="entry name" value="PSEUDOURIDYLATE SYNTHASE"/>
    <property type="match status" value="1"/>
</dbReference>
<dbReference type="InterPro" id="IPR020095">
    <property type="entry name" value="PsdUridine_synth_TruA_C"/>
</dbReference>
<dbReference type="InterPro" id="IPR020094">
    <property type="entry name" value="TruA/RsuA/RluB/E/F_N"/>
</dbReference>
<evidence type="ECO:0000259" key="5">
    <source>
        <dbReference type="Pfam" id="PF01416"/>
    </source>
</evidence>
<name>A0ABP0E9P0_9ASCO</name>
<dbReference type="InterPro" id="IPR001406">
    <property type="entry name" value="PsdUridine_synth_TruA"/>
</dbReference>
<reference evidence="6 7" key="1">
    <citation type="submission" date="2024-01" db="EMBL/GenBank/DDBJ databases">
        <authorList>
            <consortium name="Genoscope - CEA"/>
            <person name="William W."/>
        </authorList>
    </citation>
    <scope>NUCLEOTIDE SEQUENCE [LARGE SCALE GENOMIC DNA]</scope>
    <source>
        <strain evidence="6 7">29B2s-10</strain>
    </source>
</reference>
<dbReference type="InterPro" id="IPR020103">
    <property type="entry name" value="PsdUridine_synth_cat_dom_sf"/>
</dbReference>
<dbReference type="PANTHER" id="PTHR11142:SF5">
    <property type="entry name" value="TRNA PSEUDOURIDINE(38_39) SYNTHASE"/>
    <property type="match status" value="1"/>
</dbReference>
<protein>
    <submittedName>
        <fullName evidence="6">tRNA pseudouridine(38/39) synthase</fullName>
    </submittedName>
</protein>
<gene>
    <name evidence="6" type="primary">DEG1</name>
    <name evidence="6" type="ORF">CAAN4_A09428</name>
</gene>
<evidence type="ECO:0000256" key="1">
    <source>
        <dbReference type="ARBA" id="ARBA00009375"/>
    </source>
</evidence>
<dbReference type="InterPro" id="IPR041707">
    <property type="entry name" value="Pus3-like"/>
</dbReference>
<accession>A0ABP0E9P0</accession>
<organism evidence="6 7">
    <name type="scientific">[Candida] anglica</name>
    <dbReference type="NCBI Taxonomy" id="148631"/>
    <lineage>
        <taxon>Eukaryota</taxon>
        <taxon>Fungi</taxon>
        <taxon>Dikarya</taxon>
        <taxon>Ascomycota</taxon>
        <taxon>Saccharomycotina</taxon>
        <taxon>Pichiomycetes</taxon>
        <taxon>Debaryomycetaceae</taxon>
        <taxon>Kurtzmaniella</taxon>
    </lineage>
</organism>